<name>A0A7T8IX68_9CAUD</name>
<reference evidence="2 3" key="1">
    <citation type="submission" date="2020-12" db="EMBL/GenBank/DDBJ databases">
        <title>Dynamics of Baltic Sea phages driven by environmental changes.</title>
        <authorList>
            <person name="Hoetzinger M."/>
            <person name="Nilsson E."/>
            <person name="Holmfeldt K."/>
        </authorList>
    </citation>
    <scope>NUCLEOTIDE SEQUENCE [LARGE SCALE GENOMIC DNA]</scope>
</reference>
<evidence type="ECO:0000313" key="3">
    <source>
        <dbReference type="Proteomes" id="UP000595566"/>
    </source>
</evidence>
<gene>
    <name evidence="2" type="ORF">immuto26A_125</name>
</gene>
<dbReference type="Proteomes" id="UP000595566">
    <property type="component" value="Segment"/>
</dbReference>
<protein>
    <submittedName>
        <fullName evidence="2">Uncharacterized protein</fullName>
    </submittedName>
</protein>
<keyword evidence="3" id="KW-1185">Reference proteome</keyword>
<sequence>MAYRPVYSSDSLSKPGPVFPSNIPKDTNDLCN</sequence>
<evidence type="ECO:0000256" key="1">
    <source>
        <dbReference type="SAM" id="MobiDB-lite"/>
    </source>
</evidence>
<dbReference type="EMBL" id="MW353175">
    <property type="protein sequence ID" value="QQO91804.1"/>
    <property type="molecule type" value="Genomic_DNA"/>
</dbReference>
<accession>A0A7T8IX68</accession>
<evidence type="ECO:0000313" key="2">
    <source>
        <dbReference type="EMBL" id="QQO91804.1"/>
    </source>
</evidence>
<feature type="region of interest" description="Disordered" evidence="1">
    <location>
        <begin position="1"/>
        <end position="32"/>
    </location>
</feature>
<organism evidence="2 3">
    <name type="scientific">Flavobacterium phage vB_FspM_immuto_2-6A</name>
    <dbReference type="NCBI Taxonomy" id="2801477"/>
    <lineage>
        <taxon>Viruses</taxon>
        <taxon>Duplodnaviria</taxon>
        <taxon>Heunggongvirae</taxon>
        <taxon>Uroviricota</taxon>
        <taxon>Caudoviricetes</taxon>
        <taxon>Immutovirus</taxon>
        <taxon>Immutovirus immuto</taxon>
    </lineage>
</organism>
<proteinExistence type="predicted"/>